<dbReference type="PROSITE" id="PS50043">
    <property type="entry name" value="HTH_LUXR_2"/>
    <property type="match status" value="1"/>
</dbReference>
<dbReference type="PRINTS" id="PR00364">
    <property type="entry name" value="DISEASERSIST"/>
</dbReference>
<dbReference type="InterPro" id="IPR036388">
    <property type="entry name" value="WH-like_DNA-bd_sf"/>
</dbReference>
<dbReference type="PROSITE" id="PS00622">
    <property type="entry name" value="HTH_LUXR_1"/>
    <property type="match status" value="1"/>
</dbReference>
<dbReference type="NCBIfam" id="TIGR01764">
    <property type="entry name" value="excise"/>
    <property type="match status" value="1"/>
</dbReference>
<dbReference type="AlphaFoldDB" id="A0A6J4UZ32"/>
<dbReference type="SUPFAM" id="SSF48452">
    <property type="entry name" value="TPR-like"/>
    <property type="match status" value="1"/>
</dbReference>
<dbReference type="SMART" id="SM00028">
    <property type="entry name" value="TPR"/>
    <property type="match status" value="2"/>
</dbReference>
<dbReference type="InterPro" id="IPR016032">
    <property type="entry name" value="Sig_transdc_resp-reg_C-effctor"/>
</dbReference>
<dbReference type="Gene3D" id="3.40.50.300">
    <property type="entry name" value="P-loop containing nucleotide triphosphate hydrolases"/>
    <property type="match status" value="1"/>
</dbReference>
<feature type="domain" description="HTH luxR-type" evidence="2">
    <location>
        <begin position="810"/>
        <end position="875"/>
    </location>
</feature>
<sequence length="885" mass="92413">MGERTAERTPDTGQGAGAGQLTAREAAARLGVHERTVRRAIARGQLPAAKQAGAFRIAPHDLAGFRPGGAASAPRSRPRSGPITRATPRPAPPVRLSPAPLVQPPPLPRPLTPLVGREREVALVHALLRRPDVRLLTVTGPGGIGKTRLAVQVAADCQDVFADGVRVVPLATILDAGLVAATLARALGVQETGIPFGDALAVTLRDAEMLVVLDNFEHVLAAAPLLTDLLAACTGLTLLVTSRALLRVAGEHALPVPPLALPGASALSPEDLAQSPAVRLFAERANAITGAFALTAATAPLVTDICRRLDGVPLAIELAAARVSHLPLPVLRDRLVQQLPLLTGGPQDRPSRLQTMRSAITWSYDLLSSGERALFRRLAVFAGGCTLEAAETVCGKGWAGAGGAGDMDLAAPSSVLDGLASLVEKSLLQHGIEPDGAARYRILETTREYATERLEASGEADAARRAHAAYFLDLAERHPPAPFLPDDVPTLLRLEAEHANLRAALAWLTMAGDTSAFARLAAALGWFWFVHGHLHDGRRWLEGALPHVGRLPPTVRARLAIVLSLIMLVQGNHHDAARLAAEALALARSAGTPLEAAQALVARGVLAAAEGGYDRAVTHLEEALALARSLDDPRQATSVASAALANLGVAVHGQDWLAAAAAYHQEALAGQRAVGSVRGEILSLTDLGDVARDQRDATRAAAHYRQGLELASEYGEQRAIAAALEGMACAVADAGRPLAAARWFGAAERLREATGIADLLPFNRAARERGMTVSRAAIGEAAFVAGWATGRALPLAEAIAEVLQSSTAPATAPRPSLTQREAEVLRLIVAGQSNRAIAAALFLSVRTVENHVARIFAKFGVRTRTAAATAAITAGLVAPPSFGTV</sequence>
<protein>
    <recommendedName>
        <fullName evidence="2">HTH luxR-type domain-containing protein</fullName>
    </recommendedName>
</protein>
<dbReference type="Pfam" id="PF12728">
    <property type="entry name" value="HTH_17"/>
    <property type="match status" value="1"/>
</dbReference>
<dbReference type="SUPFAM" id="SSF52540">
    <property type="entry name" value="P-loop containing nucleoside triphosphate hydrolases"/>
    <property type="match status" value="1"/>
</dbReference>
<dbReference type="GO" id="GO:0006355">
    <property type="term" value="P:regulation of DNA-templated transcription"/>
    <property type="evidence" value="ECO:0007669"/>
    <property type="project" value="InterPro"/>
</dbReference>
<dbReference type="SUPFAM" id="SSF46894">
    <property type="entry name" value="C-terminal effector domain of the bipartite response regulators"/>
    <property type="match status" value="1"/>
</dbReference>
<evidence type="ECO:0000313" key="3">
    <source>
        <dbReference type="EMBL" id="CAA9562570.1"/>
    </source>
</evidence>
<feature type="compositionally biased region" description="Basic and acidic residues" evidence="1">
    <location>
        <begin position="1"/>
        <end position="10"/>
    </location>
</feature>
<feature type="region of interest" description="Disordered" evidence="1">
    <location>
        <begin position="61"/>
        <end position="113"/>
    </location>
</feature>
<dbReference type="InterPro" id="IPR041657">
    <property type="entry name" value="HTH_17"/>
</dbReference>
<dbReference type="Gene3D" id="1.10.10.10">
    <property type="entry name" value="Winged helix-like DNA-binding domain superfamily/Winged helix DNA-binding domain"/>
    <property type="match status" value="1"/>
</dbReference>
<dbReference type="GO" id="GO:0003677">
    <property type="term" value="F:DNA binding"/>
    <property type="evidence" value="ECO:0007669"/>
    <property type="project" value="InterPro"/>
</dbReference>
<dbReference type="InterPro" id="IPR000792">
    <property type="entry name" value="Tscrpt_reg_LuxR_C"/>
</dbReference>
<evidence type="ECO:0000256" key="1">
    <source>
        <dbReference type="SAM" id="MobiDB-lite"/>
    </source>
</evidence>
<dbReference type="Pfam" id="PF00196">
    <property type="entry name" value="GerE"/>
    <property type="match status" value="1"/>
</dbReference>
<accession>A0A6J4UZ32</accession>
<dbReference type="InterPro" id="IPR019734">
    <property type="entry name" value="TPR_rpt"/>
</dbReference>
<gene>
    <name evidence="3" type="ORF">AVDCRST_MAG19-1945</name>
</gene>
<feature type="compositionally biased region" description="Pro residues" evidence="1">
    <location>
        <begin position="89"/>
        <end position="111"/>
    </location>
</feature>
<dbReference type="InterPro" id="IPR011990">
    <property type="entry name" value="TPR-like_helical_dom_sf"/>
</dbReference>
<dbReference type="Gene3D" id="1.25.40.10">
    <property type="entry name" value="Tetratricopeptide repeat domain"/>
    <property type="match status" value="1"/>
</dbReference>
<dbReference type="PRINTS" id="PR00038">
    <property type="entry name" value="HTHLUXR"/>
</dbReference>
<dbReference type="CDD" id="cd06170">
    <property type="entry name" value="LuxR_C_like"/>
    <property type="match status" value="1"/>
</dbReference>
<organism evidence="3">
    <name type="scientific">uncultured Thermomicrobiales bacterium</name>
    <dbReference type="NCBI Taxonomy" id="1645740"/>
    <lineage>
        <taxon>Bacteria</taxon>
        <taxon>Pseudomonadati</taxon>
        <taxon>Thermomicrobiota</taxon>
        <taxon>Thermomicrobia</taxon>
        <taxon>Thermomicrobiales</taxon>
        <taxon>environmental samples</taxon>
    </lineage>
</organism>
<reference evidence="3" key="1">
    <citation type="submission" date="2020-02" db="EMBL/GenBank/DDBJ databases">
        <authorList>
            <person name="Meier V. D."/>
        </authorList>
    </citation>
    <scope>NUCLEOTIDE SEQUENCE</scope>
    <source>
        <strain evidence="3">AVDCRST_MAG19</strain>
    </source>
</reference>
<dbReference type="InterPro" id="IPR027417">
    <property type="entry name" value="P-loop_NTPase"/>
</dbReference>
<dbReference type="SMART" id="SM00421">
    <property type="entry name" value="HTH_LUXR"/>
    <property type="match status" value="1"/>
</dbReference>
<name>A0A6J4UZ32_9BACT</name>
<dbReference type="PANTHER" id="PTHR47691:SF3">
    <property type="entry name" value="HTH-TYPE TRANSCRIPTIONAL REGULATOR RV0890C-RELATED"/>
    <property type="match status" value="1"/>
</dbReference>
<dbReference type="PANTHER" id="PTHR47691">
    <property type="entry name" value="REGULATOR-RELATED"/>
    <property type="match status" value="1"/>
</dbReference>
<evidence type="ECO:0000259" key="2">
    <source>
        <dbReference type="PROSITE" id="PS50043"/>
    </source>
</evidence>
<dbReference type="EMBL" id="CADCWL010000085">
    <property type="protein sequence ID" value="CAA9562570.1"/>
    <property type="molecule type" value="Genomic_DNA"/>
</dbReference>
<feature type="region of interest" description="Disordered" evidence="1">
    <location>
        <begin position="1"/>
        <end position="26"/>
    </location>
</feature>
<dbReference type="InterPro" id="IPR010093">
    <property type="entry name" value="SinI_DNA-bd"/>
</dbReference>
<proteinExistence type="predicted"/>
<dbReference type="Pfam" id="PF25872">
    <property type="entry name" value="HTH_77"/>
    <property type="match status" value="1"/>
</dbReference>
<dbReference type="InterPro" id="IPR058852">
    <property type="entry name" value="HTH_77"/>
</dbReference>